<comment type="subcellular location">
    <subcellularLocation>
        <location evidence="2 12 14">Cytoplasm</location>
    </subcellularLocation>
</comment>
<evidence type="ECO:0000256" key="11">
    <source>
        <dbReference type="ARBA" id="ARBA00030547"/>
    </source>
</evidence>
<dbReference type="PANTHER" id="PTHR43090:SF2">
    <property type="entry name" value="1-(5-PHOSPHORIBOSYL)-5-[(5-PHOSPHORIBOSYLAMINO)METHYLIDENEAMINO] IMIDAZOLE-4-CARBOXAMIDE ISOMERASE"/>
    <property type="match status" value="1"/>
</dbReference>
<accession>A0ABS4GF65</accession>
<protein>
    <recommendedName>
        <fullName evidence="6 12">1-(5-phosphoribosyl)-5-[(5-phosphoribosylamino)methylideneamino] imidazole-4-carboxamide isomerase</fullName>
        <ecNumber evidence="5 12">5.3.1.16</ecNumber>
    </recommendedName>
    <alternativeName>
        <fullName evidence="11 12">Phosphoribosylformimino-5-aminoimidazole carboxamide ribotide isomerase</fullName>
    </alternativeName>
</protein>
<evidence type="ECO:0000256" key="13">
    <source>
        <dbReference type="RuleBase" id="RU003657"/>
    </source>
</evidence>
<dbReference type="InterPro" id="IPR013785">
    <property type="entry name" value="Aldolase_TIM"/>
</dbReference>
<keyword evidence="10 12" id="KW-0413">Isomerase</keyword>
<gene>
    <name evidence="12" type="primary">hisA</name>
    <name evidence="15" type="ORF">J2Z76_002196</name>
</gene>
<proteinExistence type="inferred from homology"/>
<comment type="similarity">
    <text evidence="4 12 13">Belongs to the HisA/HisF family.</text>
</comment>
<evidence type="ECO:0000256" key="9">
    <source>
        <dbReference type="ARBA" id="ARBA00023102"/>
    </source>
</evidence>
<dbReference type="EC" id="5.3.1.16" evidence="5 12"/>
<dbReference type="InterPro" id="IPR006063">
    <property type="entry name" value="HisA_bact_arch"/>
</dbReference>
<comment type="catalytic activity">
    <reaction evidence="1 12 14">
        <text>1-(5-phospho-beta-D-ribosyl)-5-[(5-phospho-beta-D-ribosylamino)methylideneamino]imidazole-4-carboxamide = 5-[(5-phospho-1-deoxy-D-ribulos-1-ylimino)methylamino]-1-(5-phospho-beta-D-ribosyl)imidazole-4-carboxamide</text>
        <dbReference type="Rhea" id="RHEA:15469"/>
        <dbReference type="ChEBI" id="CHEBI:58435"/>
        <dbReference type="ChEBI" id="CHEBI:58525"/>
        <dbReference type="EC" id="5.3.1.16"/>
    </reaction>
</comment>
<comment type="pathway">
    <text evidence="3 12 14">Amino-acid biosynthesis; L-histidine biosynthesis; L-histidine from 5-phospho-alpha-D-ribose 1-diphosphate: step 4/9.</text>
</comment>
<name>A0ABS4GF65_9FIRM</name>
<dbReference type="SUPFAM" id="SSF51366">
    <property type="entry name" value="Ribulose-phoshate binding barrel"/>
    <property type="match status" value="1"/>
</dbReference>
<dbReference type="CDD" id="cd04732">
    <property type="entry name" value="HisA"/>
    <property type="match status" value="1"/>
</dbReference>
<dbReference type="HAMAP" id="MF_01014">
    <property type="entry name" value="HisA"/>
    <property type="match status" value="1"/>
</dbReference>
<evidence type="ECO:0000256" key="10">
    <source>
        <dbReference type="ARBA" id="ARBA00023235"/>
    </source>
</evidence>
<evidence type="ECO:0000256" key="4">
    <source>
        <dbReference type="ARBA" id="ARBA00009667"/>
    </source>
</evidence>
<organism evidence="15 16">
    <name type="scientific">Sedimentibacter acidaminivorans</name>
    <dbReference type="NCBI Taxonomy" id="913099"/>
    <lineage>
        <taxon>Bacteria</taxon>
        <taxon>Bacillati</taxon>
        <taxon>Bacillota</taxon>
        <taxon>Tissierellia</taxon>
        <taxon>Sedimentibacter</taxon>
    </lineage>
</organism>
<comment type="caution">
    <text evidence="15">The sequence shown here is derived from an EMBL/GenBank/DDBJ whole genome shotgun (WGS) entry which is preliminary data.</text>
</comment>
<reference evidence="15 16" key="1">
    <citation type="submission" date="2021-03" db="EMBL/GenBank/DDBJ databases">
        <title>Genomic Encyclopedia of Type Strains, Phase IV (KMG-IV): sequencing the most valuable type-strain genomes for metagenomic binning, comparative biology and taxonomic classification.</title>
        <authorList>
            <person name="Goeker M."/>
        </authorList>
    </citation>
    <scope>NUCLEOTIDE SEQUENCE [LARGE SCALE GENOMIC DNA]</scope>
    <source>
        <strain evidence="15 16">DSM 24004</strain>
    </source>
</reference>
<evidence type="ECO:0000313" key="16">
    <source>
        <dbReference type="Proteomes" id="UP001519342"/>
    </source>
</evidence>
<keyword evidence="16" id="KW-1185">Reference proteome</keyword>
<dbReference type="GO" id="GO:0003949">
    <property type="term" value="F:1-(5-phosphoribosyl)-5-[(5-phosphoribosylamino)methylideneamino]imidazole-4-carboxamide isomerase activity"/>
    <property type="evidence" value="ECO:0007669"/>
    <property type="project" value="UniProtKB-EC"/>
</dbReference>
<evidence type="ECO:0000256" key="5">
    <source>
        <dbReference type="ARBA" id="ARBA00012550"/>
    </source>
</evidence>
<evidence type="ECO:0000313" key="15">
    <source>
        <dbReference type="EMBL" id="MBP1926331.1"/>
    </source>
</evidence>
<sequence>MILFPAIDIKDNKCVRLKQGKFDNMNVYSDDPVEMAKKWESLGASYLHVVDLDGAKNEGFQNRKSIEKIANSIKIPMQTGGGIRSEERIKNLIDIGVNRVIVGTMAIENQELLEKLTKIYKEKIAVSIDAYKGKVAVRGWQAVGDTDSVDICKFLEQIGIKTIVYTDISKDGMLNGPNFAVYEELSQKIGLDIIASGGVTTISDIEKLNNMKMYGAIIGKALYDNKLDFNEALRAMNNKRKD</sequence>
<dbReference type="InterPro" id="IPR044524">
    <property type="entry name" value="Isoase_HisA-like"/>
</dbReference>
<evidence type="ECO:0000256" key="1">
    <source>
        <dbReference type="ARBA" id="ARBA00000901"/>
    </source>
</evidence>
<evidence type="ECO:0000256" key="3">
    <source>
        <dbReference type="ARBA" id="ARBA00005133"/>
    </source>
</evidence>
<evidence type="ECO:0000256" key="14">
    <source>
        <dbReference type="RuleBase" id="RU003658"/>
    </source>
</evidence>
<keyword evidence="8 12" id="KW-0028">Amino-acid biosynthesis</keyword>
<keyword evidence="7 12" id="KW-0963">Cytoplasm</keyword>
<dbReference type="Proteomes" id="UP001519342">
    <property type="component" value="Unassembled WGS sequence"/>
</dbReference>
<dbReference type="Gene3D" id="3.20.20.70">
    <property type="entry name" value="Aldolase class I"/>
    <property type="match status" value="1"/>
</dbReference>
<feature type="active site" description="Proton acceptor" evidence="12">
    <location>
        <position position="8"/>
    </location>
</feature>
<dbReference type="RefSeq" id="WP_209512066.1">
    <property type="nucleotide sequence ID" value="NZ_JAGGKS010000006.1"/>
</dbReference>
<evidence type="ECO:0000256" key="6">
    <source>
        <dbReference type="ARBA" id="ARBA00018464"/>
    </source>
</evidence>
<dbReference type="NCBIfam" id="TIGR00007">
    <property type="entry name" value="1-(5-phosphoribosyl)-5-[(5-phosphoribosylamino)methylideneamino]imidazole-4-carboxamide isomerase"/>
    <property type="match status" value="1"/>
</dbReference>
<dbReference type="InterPro" id="IPR006062">
    <property type="entry name" value="His_biosynth"/>
</dbReference>
<dbReference type="PANTHER" id="PTHR43090">
    <property type="entry name" value="1-(5-PHOSPHORIBOSYL)-5-[(5-PHOSPHORIBOSYLAMINO)METHYLIDENEAMINO] IMIDAZOLE-4-CARBOXAMIDE ISOMERASE"/>
    <property type="match status" value="1"/>
</dbReference>
<dbReference type="Pfam" id="PF00977">
    <property type="entry name" value="His_biosynth"/>
    <property type="match status" value="1"/>
</dbReference>
<dbReference type="EMBL" id="JAGGKS010000006">
    <property type="protein sequence ID" value="MBP1926331.1"/>
    <property type="molecule type" value="Genomic_DNA"/>
</dbReference>
<feature type="active site" description="Proton donor" evidence="12">
    <location>
        <position position="129"/>
    </location>
</feature>
<evidence type="ECO:0000256" key="12">
    <source>
        <dbReference type="HAMAP-Rule" id="MF_01014"/>
    </source>
</evidence>
<keyword evidence="9 12" id="KW-0368">Histidine biosynthesis</keyword>
<dbReference type="InterPro" id="IPR023016">
    <property type="entry name" value="HisA/PriA"/>
</dbReference>
<evidence type="ECO:0000256" key="7">
    <source>
        <dbReference type="ARBA" id="ARBA00022490"/>
    </source>
</evidence>
<evidence type="ECO:0000256" key="8">
    <source>
        <dbReference type="ARBA" id="ARBA00022605"/>
    </source>
</evidence>
<evidence type="ECO:0000256" key="2">
    <source>
        <dbReference type="ARBA" id="ARBA00004496"/>
    </source>
</evidence>
<dbReference type="InterPro" id="IPR011060">
    <property type="entry name" value="RibuloseP-bd_barrel"/>
</dbReference>